<sequence>MIIDTSSFFVFEKKSFDANRNTFLFHSSTGSFSSSWIGSNSRVASSTESNLVVPDDDEFYKKFLRPCKWYPKSSFELMKRFYKFKLNNPRYSRDLLPSNEQKVLCSDIAIPLPDRTADGCKMILINAGKQWNPKLITSDEILRTTMLLIEIAINEPKTQICGIHTIINMAGFSLSHVTHITPSFAAAMTEWIQRCLPCRIKGIHIVNQPFIFKMVYAIFKPFLLEKTRKRLHFHGTDREALISFLGVKNLPIEFGGELEMPNEPIGRNIYEYVRNKFEKKFEETNKFGYIVNEK</sequence>
<accession>A0A7M7SQW8</accession>
<dbReference type="SMART" id="SM00516">
    <property type="entry name" value="SEC14"/>
    <property type="match status" value="1"/>
</dbReference>
<evidence type="ECO:0000313" key="3">
    <source>
        <dbReference type="Proteomes" id="UP000005203"/>
    </source>
</evidence>
<protein>
    <submittedName>
        <fullName evidence="4">Alpha-tocopherol transfer protein isoform X2</fullName>
    </submittedName>
</protein>
<accession>A0A8B8H9J9</accession>
<dbReference type="Gene3D" id="1.20.5.1200">
    <property type="entry name" value="Alpha-tocopherol transfer"/>
    <property type="match status" value="1"/>
</dbReference>
<dbReference type="InterPro" id="IPR011074">
    <property type="entry name" value="CRAL/TRIO_N_dom"/>
</dbReference>
<feature type="domain" description="CRAL-TRIO" evidence="1">
    <location>
        <begin position="100"/>
        <end position="262"/>
    </location>
</feature>
<dbReference type="Proteomes" id="UP000005203">
    <property type="component" value="Linkage group LG11"/>
</dbReference>
<dbReference type="InterPro" id="IPR036273">
    <property type="entry name" value="CRAL/TRIO_N_dom_sf"/>
</dbReference>
<dbReference type="PANTHER" id="PTHR10174:SF220">
    <property type="entry name" value="LD41874P"/>
    <property type="match status" value="1"/>
</dbReference>
<reference evidence="4" key="2">
    <citation type="submission" date="2025-04" db="UniProtKB">
        <authorList>
            <consortium name="RefSeq"/>
        </authorList>
    </citation>
    <scope>IDENTIFICATION</scope>
    <source>
        <strain evidence="4">DH4</strain>
        <tissue evidence="4">Whole body</tissue>
    </source>
</reference>
<dbReference type="InterPro" id="IPR036865">
    <property type="entry name" value="CRAL-TRIO_dom_sf"/>
</dbReference>
<dbReference type="PANTHER" id="PTHR10174">
    <property type="entry name" value="ALPHA-TOCOPHEROL TRANSFER PROTEIN-RELATED"/>
    <property type="match status" value="1"/>
</dbReference>
<dbReference type="SUPFAM" id="SSF52087">
    <property type="entry name" value="CRAL/TRIO domain"/>
    <property type="match status" value="1"/>
</dbReference>
<dbReference type="Gene3D" id="3.40.525.10">
    <property type="entry name" value="CRAL-TRIO lipid binding domain"/>
    <property type="match status" value="1"/>
</dbReference>
<reference evidence="2" key="1">
    <citation type="submission" date="2021-01" db="UniProtKB">
        <authorList>
            <consortium name="EnsemblMetazoa"/>
        </authorList>
    </citation>
    <scope>IDENTIFICATION</scope>
    <source>
        <strain evidence="2">DH4</strain>
    </source>
</reference>
<dbReference type="EnsemblMetazoa" id="XM_026443784">
    <property type="protein sequence ID" value="XP_026299569"/>
    <property type="gene ID" value="LOC727007"/>
</dbReference>
<dbReference type="PROSITE" id="PS50191">
    <property type="entry name" value="CRAL_TRIO"/>
    <property type="match status" value="1"/>
</dbReference>
<dbReference type="CDD" id="cd00170">
    <property type="entry name" value="SEC14"/>
    <property type="match status" value="1"/>
</dbReference>
<dbReference type="RefSeq" id="XP_026299569.1">
    <property type="nucleotide sequence ID" value="XM_026443784.1"/>
</dbReference>
<dbReference type="GO" id="GO:0016020">
    <property type="term" value="C:membrane"/>
    <property type="evidence" value="ECO:0007669"/>
    <property type="project" value="TreeGrafter"/>
</dbReference>
<organism evidence="2">
    <name type="scientific">Apis mellifera</name>
    <name type="common">Honeybee</name>
    <dbReference type="NCBI Taxonomy" id="7460"/>
    <lineage>
        <taxon>Eukaryota</taxon>
        <taxon>Metazoa</taxon>
        <taxon>Ecdysozoa</taxon>
        <taxon>Arthropoda</taxon>
        <taxon>Hexapoda</taxon>
        <taxon>Insecta</taxon>
        <taxon>Pterygota</taxon>
        <taxon>Neoptera</taxon>
        <taxon>Endopterygota</taxon>
        <taxon>Hymenoptera</taxon>
        <taxon>Apocrita</taxon>
        <taxon>Aculeata</taxon>
        <taxon>Apoidea</taxon>
        <taxon>Anthophila</taxon>
        <taxon>Apidae</taxon>
        <taxon>Apis</taxon>
    </lineage>
</organism>
<dbReference type="InterPro" id="IPR001251">
    <property type="entry name" value="CRAL-TRIO_dom"/>
</dbReference>
<evidence type="ECO:0000313" key="2">
    <source>
        <dbReference type="EnsemblMetazoa" id="XP_026299569"/>
    </source>
</evidence>
<dbReference type="SMART" id="SM01100">
    <property type="entry name" value="CRAL_TRIO_N"/>
    <property type="match status" value="1"/>
</dbReference>
<dbReference type="SUPFAM" id="SSF46938">
    <property type="entry name" value="CRAL/TRIO N-terminal domain"/>
    <property type="match status" value="1"/>
</dbReference>
<proteinExistence type="predicted"/>
<dbReference type="AlphaFoldDB" id="A0A7M7SQW8"/>
<dbReference type="GO" id="GO:1902936">
    <property type="term" value="F:phosphatidylinositol bisphosphate binding"/>
    <property type="evidence" value="ECO:0007669"/>
    <property type="project" value="TreeGrafter"/>
</dbReference>
<dbReference type="Gene3D" id="1.10.8.20">
    <property type="entry name" value="N-terminal domain of phosphatidylinositol transfer protein sec14p"/>
    <property type="match status" value="1"/>
</dbReference>
<gene>
    <name evidence="2" type="primary">727007</name>
    <name evidence="4" type="synonym">LOC727007</name>
</gene>
<name>A0A7M7SQW8_APIME</name>
<evidence type="ECO:0000259" key="1">
    <source>
        <dbReference type="PROSITE" id="PS50191"/>
    </source>
</evidence>
<dbReference type="Pfam" id="PF00650">
    <property type="entry name" value="CRAL_TRIO"/>
    <property type="match status" value="1"/>
</dbReference>
<keyword evidence="3" id="KW-1185">Reference proteome</keyword>
<evidence type="ECO:0000313" key="4">
    <source>
        <dbReference type="RefSeq" id="XP_026299569.1"/>
    </source>
</evidence>